<dbReference type="InterPro" id="IPR014951">
    <property type="entry name" value="DUF1822"/>
</dbReference>
<evidence type="ECO:0000313" key="1">
    <source>
        <dbReference type="EMBL" id="MCT7970098.1"/>
    </source>
</evidence>
<reference evidence="1 2" key="1">
    <citation type="journal article" date="2022" name="Front. Microbiol.">
        <title>High genomic differentiation and limited gene flow indicate recent cryptic speciation within the genus Laspinema (cyanobacteria).</title>
        <authorList>
            <person name="Stanojkovic A."/>
            <person name="Skoupy S."/>
            <person name="Skaloud P."/>
            <person name="Dvorak P."/>
        </authorList>
    </citation>
    <scope>NUCLEOTIDE SEQUENCE [LARGE SCALE GENOMIC DNA]</scope>
    <source>
        <strain evidence="1 2">D2a</strain>
    </source>
</reference>
<comment type="caution">
    <text evidence="1">The sequence shown here is derived from an EMBL/GenBank/DDBJ whole genome shotgun (WGS) entry which is preliminary data.</text>
</comment>
<accession>A0ABT2MZK4</accession>
<protein>
    <submittedName>
        <fullName evidence="1">DUF1822 family protein</fullName>
    </submittedName>
</protein>
<evidence type="ECO:0000313" key="2">
    <source>
        <dbReference type="Proteomes" id="UP001525890"/>
    </source>
</evidence>
<keyword evidence="2" id="KW-1185">Reference proteome</keyword>
<dbReference type="Pfam" id="PF08852">
    <property type="entry name" value="DUF1822"/>
    <property type="match status" value="1"/>
</dbReference>
<gene>
    <name evidence="1" type="ORF">NG799_27675</name>
</gene>
<dbReference type="RefSeq" id="WP_368009528.1">
    <property type="nucleotide sequence ID" value="NZ_JAMXFF010000073.1"/>
</dbReference>
<sequence>MNSQNNAINISLGTEAHRLAKKFATEAKQLVPEGEKEATGQRVYLNTLAVYAVNHYLTRLAYKTELEGSESWNLWGRSPLEVAALKVTGMGQLECCPVWEGEAVFAIPSAATEGRTAYLPVQFGEQLDRAKILGFARGIEILADTDLFFICDIHSLDELVEYLCRIESATALFGEGNKDPFVIKFRQEVDSELLPKFFLEVERIYREEKESQQPELIKNLLKGKLVGGDRLTATQPEDDSKWLDLAATLLEKLREIWEE</sequence>
<dbReference type="Proteomes" id="UP001525890">
    <property type="component" value="Unassembled WGS sequence"/>
</dbReference>
<dbReference type="EMBL" id="JAMXFF010000073">
    <property type="protein sequence ID" value="MCT7970098.1"/>
    <property type="molecule type" value="Genomic_DNA"/>
</dbReference>
<proteinExistence type="predicted"/>
<organism evidence="1 2">
    <name type="scientific">Laspinema palackyanum D2a</name>
    <dbReference type="NCBI Taxonomy" id="2953684"/>
    <lineage>
        <taxon>Bacteria</taxon>
        <taxon>Bacillati</taxon>
        <taxon>Cyanobacteriota</taxon>
        <taxon>Cyanophyceae</taxon>
        <taxon>Oscillatoriophycideae</taxon>
        <taxon>Oscillatoriales</taxon>
        <taxon>Laspinemataceae</taxon>
        <taxon>Laspinema</taxon>
        <taxon>Laspinema palackyanum</taxon>
    </lineage>
</organism>
<name>A0ABT2MZK4_9CYAN</name>